<sequence>MAPFGTSRANTAKISCIGQTPTTNIPINC</sequence>
<dbReference type="AlphaFoldDB" id="A0A3L6EE10"/>
<evidence type="ECO:0000313" key="1">
    <source>
        <dbReference type="EMBL" id="PWZ19266.1"/>
    </source>
</evidence>
<name>A0A3L6EE10_MAIZE</name>
<protein>
    <submittedName>
        <fullName evidence="1">Uncharacterized protein</fullName>
    </submittedName>
</protein>
<dbReference type="EMBL" id="NCVQ01000007">
    <property type="protein sequence ID" value="PWZ19266.1"/>
    <property type="molecule type" value="Genomic_DNA"/>
</dbReference>
<gene>
    <name evidence="1" type="ORF">Zm00014a_018784</name>
</gene>
<dbReference type="Proteomes" id="UP000251960">
    <property type="component" value="Chromosome 6"/>
</dbReference>
<organism evidence="1">
    <name type="scientific">Zea mays</name>
    <name type="common">Maize</name>
    <dbReference type="NCBI Taxonomy" id="4577"/>
    <lineage>
        <taxon>Eukaryota</taxon>
        <taxon>Viridiplantae</taxon>
        <taxon>Streptophyta</taxon>
        <taxon>Embryophyta</taxon>
        <taxon>Tracheophyta</taxon>
        <taxon>Spermatophyta</taxon>
        <taxon>Magnoliopsida</taxon>
        <taxon>Liliopsida</taxon>
        <taxon>Poales</taxon>
        <taxon>Poaceae</taxon>
        <taxon>PACMAD clade</taxon>
        <taxon>Panicoideae</taxon>
        <taxon>Andropogonodae</taxon>
        <taxon>Andropogoneae</taxon>
        <taxon>Tripsacinae</taxon>
        <taxon>Zea</taxon>
    </lineage>
</organism>
<comment type="caution">
    <text evidence="1">The sequence shown here is derived from an EMBL/GenBank/DDBJ whole genome shotgun (WGS) entry which is preliminary data.</text>
</comment>
<accession>A0A3L6EE10</accession>
<reference evidence="1" key="1">
    <citation type="journal article" date="2018" name="Nat. Genet.">
        <title>Extensive intraspecific gene order and gene structural variations between Mo17 and other maize genomes.</title>
        <authorList>
            <person name="Sun S."/>
            <person name="Zhou Y."/>
            <person name="Chen J."/>
            <person name="Shi J."/>
            <person name="Zhao H."/>
            <person name="Zhao H."/>
            <person name="Song W."/>
            <person name="Zhang M."/>
            <person name="Cui Y."/>
            <person name="Dong X."/>
            <person name="Liu H."/>
            <person name="Ma X."/>
            <person name="Jiao Y."/>
            <person name="Wang B."/>
            <person name="Wei X."/>
            <person name="Stein J.C."/>
            <person name="Glaubitz J.C."/>
            <person name="Lu F."/>
            <person name="Yu G."/>
            <person name="Liang C."/>
            <person name="Fengler K."/>
            <person name="Li B."/>
            <person name="Rafalski A."/>
            <person name="Schnable P.S."/>
            <person name="Ware D.H."/>
            <person name="Buckler E.S."/>
            <person name="Lai J."/>
        </authorList>
    </citation>
    <scope>NUCLEOTIDE SEQUENCE [LARGE SCALE GENOMIC DNA]</scope>
    <source>
        <tissue evidence="1">Seedling</tissue>
    </source>
</reference>
<proteinExistence type="predicted"/>